<sequence>MSARRDLGPEFEDAVVESFLDKMGQEIDRRVDERLAQAGPKGGKLARPGPSEGQRLALAIVSLSLATLSTVLFVLVDSESSAAFWIWLGTIIVNGLYNAPRKG</sequence>
<organism evidence="2">
    <name type="scientific">Nonomuraea gerenzanensis</name>
    <dbReference type="NCBI Taxonomy" id="93944"/>
    <lineage>
        <taxon>Bacteria</taxon>
        <taxon>Bacillati</taxon>
        <taxon>Actinomycetota</taxon>
        <taxon>Actinomycetes</taxon>
        <taxon>Streptosporangiales</taxon>
        <taxon>Streptosporangiaceae</taxon>
        <taxon>Nonomuraea</taxon>
    </lineage>
</organism>
<protein>
    <submittedName>
        <fullName evidence="2">Integral membrane protein</fullName>
    </submittedName>
</protein>
<name>A0A1M4EJR8_9ACTN</name>
<evidence type="ECO:0000256" key="1">
    <source>
        <dbReference type="SAM" id="Phobius"/>
    </source>
</evidence>
<dbReference type="AlphaFoldDB" id="A0A1M4EJR8"/>
<keyword evidence="1" id="KW-0472">Membrane</keyword>
<reference evidence="2" key="1">
    <citation type="submission" date="2016-04" db="EMBL/GenBank/DDBJ databases">
        <authorList>
            <person name="Evans L.H."/>
            <person name="Alamgir A."/>
            <person name="Owens N."/>
            <person name="Weber N.D."/>
            <person name="Virtaneva K."/>
            <person name="Barbian K."/>
            <person name="Babar A."/>
            <person name="Rosenke K."/>
        </authorList>
    </citation>
    <scope>NUCLEOTIDE SEQUENCE</scope>
    <source>
        <strain evidence="2">Nono1</strain>
    </source>
</reference>
<dbReference type="RefSeq" id="WP_225267802.1">
    <property type="nucleotide sequence ID" value="NZ_CP084058.1"/>
</dbReference>
<evidence type="ECO:0000313" key="2">
    <source>
        <dbReference type="EMBL" id="SBO99090.1"/>
    </source>
</evidence>
<feature type="transmembrane region" description="Helical" evidence="1">
    <location>
        <begin position="82"/>
        <end position="99"/>
    </location>
</feature>
<accession>A0A1M4EJR8</accession>
<dbReference type="EMBL" id="LT559118">
    <property type="protein sequence ID" value="SBO99090.1"/>
    <property type="molecule type" value="Genomic_DNA"/>
</dbReference>
<keyword evidence="1" id="KW-0812">Transmembrane</keyword>
<proteinExistence type="predicted"/>
<gene>
    <name evidence="2" type="ORF">BN4615_P8606</name>
</gene>
<feature type="transmembrane region" description="Helical" evidence="1">
    <location>
        <begin position="56"/>
        <end position="76"/>
    </location>
</feature>
<keyword evidence="1" id="KW-1133">Transmembrane helix</keyword>